<dbReference type="Proteomes" id="UP001430953">
    <property type="component" value="Unassembled WGS sequence"/>
</dbReference>
<proteinExistence type="predicted"/>
<dbReference type="EMBL" id="JADYXP020000013">
    <property type="protein sequence ID" value="KAL0112154.1"/>
    <property type="molecule type" value="Genomic_DNA"/>
</dbReference>
<organism evidence="1 2">
    <name type="scientific">Cardiocondyla obscurior</name>
    <dbReference type="NCBI Taxonomy" id="286306"/>
    <lineage>
        <taxon>Eukaryota</taxon>
        <taxon>Metazoa</taxon>
        <taxon>Ecdysozoa</taxon>
        <taxon>Arthropoda</taxon>
        <taxon>Hexapoda</taxon>
        <taxon>Insecta</taxon>
        <taxon>Pterygota</taxon>
        <taxon>Neoptera</taxon>
        <taxon>Endopterygota</taxon>
        <taxon>Hymenoptera</taxon>
        <taxon>Apocrita</taxon>
        <taxon>Aculeata</taxon>
        <taxon>Formicoidea</taxon>
        <taxon>Formicidae</taxon>
        <taxon>Myrmicinae</taxon>
        <taxon>Cardiocondyla</taxon>
    </lineage>
</organism>
<accession>A0AAW2FC84</accession>
<reference evidence="1 2" key="1">
    <citation type="submission" date="2023-03" db="EMBL/GenBank/DDBJ databases">
        <title>High recombination rates correlate with genetic variation in Cardiocondyla obscurior ants.</title>
        <authorList>
            <person name="Errbii M."/>
        </authorList>
    </citation>
    <scope>NUCLEOTIDE SEQUENCE [LARGE SCALE GENOMIC DNA]</scope>
    <source>
        <strain evidence="1">Alpha-2009</strain>
        <tissue evidence="1">Whole body</tissue>
    </source>
</reference>
<comment type="caution">
    <text evidence="1">The sequence shown here is derived from an EMBL/GenBank/DDBJ whole genome shotgun (WGS) entry which is preliminary data.</text>
</comment>
<gene>
    <name evidence="1" type="ORF">PUN28_013419</name>
</gene>
<sequence length="89" mass="10788">MIFFSVIFIYAKVARTRRHYCEMKNKSAIQLFTRLNERERSAPRSTTTYVYSMYFRPSVLRARSTAKNHHRREFDRRRDVLQVGVNLKI</sequence>
<protein>
    <recommendedName>
        <fullName evidence="3">Secreted protein</fullName>
    </recommendedName>
</protein>
<dbReference type="AlphaFoldDB" id="A0AAW2FC84"/>
<evidence type="ECO:0008006" key="3">
    <source>
        <dbReference type="Google" id="ProtNLM"/>
    </source>
</evidence>
<evidence type="ECO:0000313" key="2">
    <source>
        <dbReference type="Proteomes" id="UP001430953"/>
    </source>
</evidence>
<evidence type="ECO:0000313" key="1">
    <source>
        <dbReference type="EMBL" id="KAL0112154.1"/>
    </source>
</evidence>
<name>A0AAW2FC84_9HYME</name>
<keyword evidence="2" id="KW-1185">Reference proteome</keyword>